<evidence type="ECO:0008006" key="3">
    <source>
        <dbReference type="Google" id="ProtNLM"/>
    </source>
</evidence>
<organism evidence="1 2">
    <name type="scientific">Nocardia panacis</name>
    <dbReference type="NCBI Taxonomy" id="2340916"/>
    <lineage>
        <taxon>Bacteria</taxon>
        <taxon>Bacillati</taxon>
        <taxon>Actinomycetota</taxon>
        <taxon>Actinomycetes</taxon>
        <taxon>Mycobacteriales</taxon>
        <taxon>Nocardiaceae</taxon>
        <taxon>Nocardia</taxon>
    </lineage>
</organism>
<dbReference type="EMBL" id="QZFU01000036">
    <property type="protein sequence ID" value="RJO70640.1"/>
    <property type="molecule type" value="Genomic_DNA"/>
</dbReference>
<name>A0A3A4KB36_9NOCA</name>
<evidence type="ECO:0000313" key="1">
    <source>
        <dbReference type="EMBL" id="RJO70640.1"/>
    </source>
</evidence>
<sequence>MIDVSGPHPPHPRYRSVAPEIVFDPATDLDLRRPAAHTTMAQLGYSPRIQARFPADIAVTAPFRMFSPRGVEKLQHVVRTLKSTVLNGDSGASTAVKPAATGAMVRGTVHRNAYIRDLIGSPCLHEFIQSVLGVAVLPTYLSHELGHLNIPPADPVLPAVKWHCDTNSIVLVVNVFDTADLDGGDFQFFDGPRNLGRAFLDAGEEVPESRIVTPGLVRAGWAVLLQGAAVLHRASSLRTPGERVTMASAFDPVDATFPDPNRFYPLVREDAGAVSAEIESQFFELARHRARRSAYLLERYLQEATWTPNPEVIAADLDRCVAEVNETLHILRQGGISAAEAAAKRKEDDEQLFSDR</sequence>
<comment type="caution">
    <text evidence="1">The sequence shown here is derived from an EMBL/GenBank/DDBJ whole genome shotgun (WGS) entry which is preliminary data.</text>
</comment>
<dbReference type="OrthoDB" id="8985754at2"/>
<gene>
    <name evidence="1" type="ORF">D5S18_25825</name>
</gene>
<evidence type="ECO:0000313" key="2">
    <source>
        <dbReference type="Proteomes" id="UP000266677"/>
    </source>
</evidence>
<keyword evidence="2" id="KW-1185">Reference proteome</keyword>
<dbReference type="SUPFAM" id="SSF51197">
    <property type="entry name" value="Clavaminate synthase-like"/>
    <property type="match status" value="1"/>
</dbReference>
<dbReference type="Proteomes" id="UP000266677">
    <property type="component" value="Unassembled WGS sequence"/>
</dbReference>
<dbReference type="PANTHER" id="PTHR41677:SF1">
    <property type="entry name" value="FE2OG DIOXYGENASE DOMAIN-CONTAINING PROTEIN"/>
    <property type="match status" value="1"/>
</dbReference>
<reference evidence="1 2" key="1">
    <citation type="submission" date="2018-09" db="EMBL/GenBank/DDBJ databases">
        <title>YIM PH21274 draft genome.</title>
        <authorList>
            <person name="Miao C."/>
        </authorList>
    </citation>
    <scope>NUCLEOTIDE SEQUENCE [LARGE SCALE GENOMIC DNA]</scope>
    <source>
        <strain evidence="1 2">YIM PH 21724</strain>
    </source>
</reference>
<dbReference type="AlphaFoldDB" id="A0A3A4KB36"/>
<accession>A0A3A4KB36</accession>
<protein>
    <recommendedName>
        <fullName evidence="3">Fe2OG dioxygenase domain-containing protein</fullName>
    </recommendedName>
</protein>
<dbReference type="PANTHER" id="PTHR41677">
    <property type="entry name" value="YALI0B19030P"/>
    <property type="match status" value="1"/>
</dbReference>
<proteinExistence type="predicted"/>
<dbReference type="RefSeq" id="WP_120043697.1">
    <property type="nucleotide sequence ID" value="NZ_QZFU01000036.1"/>
</dbReference>